<proteinExistence type="predicted"/>
<evidence type="ECO:0000313" key="1">
    <source>
        <dbReference type="EMBL" id="TFK72202.1"/>
    </source>
</evidence>
<accession>A0ACD3B5H5</accession>
<dbReference type="EMBL" id="ML208288">
    <property type="protein sequence ID" value="TFK72202.1"/>
    <property type="molecule type" value="Genomic_DNA"/>
</dbReference>
<evidence type="ECO:0000313" key="2">
    <source>
        <dbReference type="Proteomes" id="UP000308600"/>
    </source>
</evidence>
<sequence length="209" mass="22946">MPCPYPPPSATLASTFSKSLALTSAPTMHLQSAIQLTEPSHRRSSQFLETCLAKRRAKPASRSPRNRRQPLPLRATPGSQSPPPHPFDILPWISALDAPLDLTSPGDIADLSQLPDSYSPSSGPGPVRRRRPSLRSNPLQFTSEPQTTDLSHLLPAQVPCETSPPHTPRPRTRSKPTPSRVVFRHLMPMAMSTDVFHDDHANSQYSSIS</sequence>
<name>A0ACD3B5H5_9AGAR</name>
<dbReference type="Proteomes" id="UP000308600">
    <property type="component" value="Unassembled WGS sequence"/>
</dbReference>
<keyword evidence="2" id="KW-1185">Reference proteome</keyword>
<protein>
    <submittedName>
        <fullName evidence="1">Uncharacterized protein</fullName>
    </submittedName>
</protein>
<organism evidence="1 2">
    <name type="scientific">Pluteus cervinus</name>
    <dbReference type="NCBI Taxonomy" id="181527"/>
    <lineage>
        <taxon>Eukaryota</taxon>
        <taxon>Fungi</taxon>
        <taxon>Dikarya</taxon>
        <taxon>Basidiomycota</taxon>
        <taxon>Agaricomycotina</taxon>
        <taxon>Agaricomycetes</taxon>
        <taxon>Agaricomycetidae</taxon>
        <taxon>Agaricales</taxon>
        <taxon>Pluteineae</taxon>
        <taxon>Pluteaceae</taxon>
        <taxon>Pluteus</taxon>
    </lineage>
</organism>
<gene>
    <name evidence="1" type="ORF">BDN72DRAFT_895027</name>
</gene>
<reference evidence="1 2" key="1">
    <citation type="journal article" date="2019" name="Nat. Ecol. Evol.">
        <title>Megaphylogeny resolves global patterns of mushroom evolution.</title>
        <authorList>
            <person name="Varga T."/>
            <person name="Krizsan K."/>
            <person name="Foldi C."/>
            <person name="Dima B."/>
            <person name="Sanchez-Garcia M."/>
            <person name="Sanchez-Ramirez S."/>
            <person name="Szollosi G.J."/>
            <person name="Szarkandi J.G."/>
            <person name="Papp V."/>
            <person name="Albert L."/>
            <person name="Andreopoulos W."/>
            <person name="Angelini C."/>
            <person name="Antonin V."/>
            <person name="Barry K.W."/>
            <person name="Bougher N.L."/>
            <person name="Buchanan P."/>
            <person name="Buyck B."/>
            <person name="Bense V."/>
            <person name="Catcheside P."/>
            <person name="Chovatia M."/>
            <person name="Cooper J."/>
            <person name="Damon W."/>
            <person name="Desjardin D."/>
            <person name="Finy P."/>
            <person name="Geml J."/>
            <person name="Haridas S."/>
            <person name="Hughes K."/>
            <person name="Justo A."/>
            <person name="Karasinski D."/>
            <person name="Kautmanova I."/>
            <person name="Kiss B."/>
            <person name="Kocsube S."/>
            <person name="Kotiranta H."/>
            <person name="LaButti K.M."/>
            <person name="Lechner B.E."/>
            <person name="Liimatainen K."/>
            <person name="Lipzen A."/>
            <person name="Lukacs Z."/>
            <person name="Mihaltcheva S."/>
            <person name="Morgado L.N."/>
            <person name="Niskanen T."/>
            <person name="Noordeloos M.E."/>
            <person name="Ohm R.A."/>
            <person name="Ortiz-Santana B."/>
            <person name="Ovrebo C."/>
            <person name="Racz N."/>
            <person name="Riley R."/>
            <person name="Savchenko A."/>
            <person name="Shiryaev A."/>
            <person name="Soop K."/>
            <person name="Spirin V."/>
            <person name="Szebenyi C."/>
            <person name="Tomsovsky M."/>
            <person name="Tulloss R.E."/>
            <person name="Uehling J."/>
            <person name="Grigoriev I.V."/>
            <person name="Vagvolgyi C."/>
            <person name="Papp T."/>
            <person name="Martin F.M."/>
            <person name="Miettinen O."/>
            <person name="Hibbett D.S."/>
            <person name="Nagy L.G."/>
        </authorList>
    </citation>
    <scope>NUCLEOTIDE SEQUENCE [LARGE SCALE GENOMIC DNA]</scope>
    <source>
        <strain evidence="1 2">NL-1719</strain>
    </source>
</reference>